<name>A0A0J3V7U9_ECOLX</name>
<dbReference type="Proteomes" id="UP000254043">
    <property type="component" value="Unassembled WGS sequence"/>
</dbReference>
<dbReference type="Proteomes" id="UP000300926">
    <property type="component" value="Unassembled WGS sequence"/>
</dbReference>
<evidence type="ECO:0000313" key="2">
    <source>
        <dbReference type="EMBL" id="GCO23007.1"/>
    </source>
</evidence>
<dbReference type="EMBL" id="BFIH01000036">
    <property type="protein sequence ID" value="GCO23007.1"/>
    <property type="molecule type" value="Genomic_DNA"/>
</dbReference>
<evidence type="ECO:0000313" key="4">
    <source>
        <dbReference type="EMBL" id="STF93762.1"/>
    </source>
</evidence>
<evidence type="ECO:0000313" key="7">
    <source>
        <dbReference type="Proteomes" id="UP000300926"/>
    </source>
</evidence>
<dbReference type="EMBL" id="AASUOH010000037">
    <property type="protein sequence ID" value="EFH0045383.1"/>
    <property type="molecule type" value="Genomic_DNA"/>
</dbReference>
<dbReference type="Proteomes" id="UP000528199">
    <property type="component" value="Unassembled WGS sequence"/>
</dbReference>
<protein>
    <submittedName>
        <fullName evidence="1">Uncharacterized protein</fullName>
    </submittedName>
</protein>
<dbReference type="EMBL" id="UGAK01000003">
    <property type="protein sequence ID" value="STF93762.1"/>
    <property type="molecule type" value="Genomic_DNA"/>
</dbReference>
<evidence type="ECO:0000313" key="5">
    <source>
        <dbReference type="Proteomes" id="UP000254043"/>
    </source>
</evidence>
<evidence type="ECO:0000313" key="1">
    <source>
        <dbReference type="EMBL" id="EFH0045383.1"/>
    </source>
</evidence>
<organism evidence="1 8">
    <name type="scientific">Escherichia coli</name>
    <dbReference type="NCBI Taxonomy" id="562"/>
    <lineage>
        <taxon>Bacteria</taxon>
        <taxon>Pseudomonadati</taxon>
        <taxon>Pseudomonadota</taxon>
        <taxon>Gammaproteobacteria</taxon>
        <taxon>Enterobacterales</taxon>
        <taxon>Enterobacteriaceae</taxon>
        <taxon>Escherichia</taxon>
    </lineage>
</organism>
<dbReference type="EMBL" id="UFZL01000001">
    <property type="protein sequence ID" value="STE55342.1"/>
    <property type="molecule type" value="Genomic_DNA"/>
</dbReference>
<gene>
    <name evidence="1" type="ORF">BKL28_004242</name>
    <name evidence="2" type="ORF">ExPECSC038_01650</name>
    <name evidence="3" type="ORF">NCTC10764_01884</name>
    <name evidence="4" type="ORF">NCTC7927_02558</name>
</gene>
<dbReference type="Proteomes" id="UP000255201">
    <property type="component" value="Unassembled WGS sequence"/>
</dbReference>
<reference evidence="1 8" key="3">
    <citation type="submission" date="2018-08" db="EMBL/GenBank/DDBJ databases">
        <authorList>
            <consortium name="PulseNet: The National Subtyping Network for Foodborne Disease Surveillance"/>
            <person name="Tarr C.L."/>
            <person name="Trees E."/>
            <person name="Katz L.S."/>
            <person name="Carleton-Romer H.A."/>
            <person name="Stroika S."/>
            <person name="Kucerova Z."/>
            <person name="Roache K.F."/>
            <person name="Sabol A.L."/>
            <person name="Besser J."/>
            <person name="Gerner-Smidt P."/>
        </authorList>
    </citation>
    <scope>NUCLEOTIDE SEQUENCE [LARGE SCALE GENOMIC DNA]</scope>
    <source>
        <strain evidence="1 8">PNUSAE004760</strain>
    </source>
</reference>
<reference evidence="5 6" key="2">
    <citation type="submission" date="2018-06" db="EMBL/GenBank/DDBJ databases">
        <authorList>
            <consortium name="Pathogen Informatics"/>
            <person name="Doyle S."/>
        </authorList>
    </citation>
    <scope>NUCLEOTIDE SEQUENCE [LARGE SCALE GENOMIC DNA]</scope>
    <source>
        <strain evidence="3 6">NCTC10764</strain>
        <strain evidence="4 5">NCTC7927</strain>
    </source>
</reference>
<accession>A0A0J3V7U9</accession>
<evidence type="ECO:0000313" key="8">
    <source>
        <dbReference type="Proteomes" id="UP000528199"/>
    </source>
</evidence>
<sequence>MSRRRITRRHHRTHLNSSATLKALIQSEIGDFFAGVGSPGEPETPEAMQRELMIRIDNTFDFFYSMHGIKQK</sequence>
<evidence type="ECO:0000313" key="3">
    <source>
        <dbReference type="EMBL" id="STE55342.1"/>
    </source>
</evidence>
<accession>A0A0L1EER6</accession>
<evidence type="ECO:0000313" key="6">
    <source>
        <dbReference type="Proteomes" id="UP000255201"/>
    </source>
</evidence>
<reference evidence="2 7" key="1">
    <citation type="submission" date="2018-04" db="EMBL/GenBank/DDBJ databases">
        <title>Large scale genomics of bovine and human commensal E. coli to reveal the emerging process of EHEC.</title>
        <authorList>
            <person name="Arimizu Y."/>
            <person name="Ogura Y."/>
        </authorList>
    </citation>
    <scope>NUCLEOTIDE SEQUENCE [LARGE SCALE GENOMIC DNA]</scope>
    <source>
        <strain evidence="2 7">ECSC038</strain>
    </source>
</reference>
<proteinExistence type="predicted"/>
<dbReference type="AlphaFoldDB" id="A0A0J3V7U9"/>